<keyword evidence="1" id="KW-0175">Coiled coil</keyword>
<dbReference type="RefSeq" id="WP_142525933.1">
    <property type="nucleotide sequence ID" value="NZ_CABFUZ020000246.1"/>
</dbReference>
<evidence type="ECO:0000313" key="3">
    <source>
        <dbReference type="Proteomes" id="UP000381693"/>
    </source>
</evidence>
<accession>A0A5E6MIZ1</accession>
<feature type="coiled-coil region" evidence="1">
    <location>
        <begin position="182"/>
        <end position="244"/>
    </location>
</feature>
<evidence type="ECO:0000256" key="1">
    <source>
        <dbReference type="SAM" id="Coils"/>
    </source>
</evidence>
<protein>
    <submittedName>
        <fullName evidence="2">Uncharacterized protein</fullName>
    </submittedName>
</protein>
<dbReference type="Proteomes" id="UP000381693">
    <property type="component" value="Unassembled WGS sequence"/>
</dbReference>
<proteinExistence type="predicted"/>
<gene>
    <name evidence="2" type="ORF">MAMC_02045</name>
</gene>
<dbReference type="AlphaFoldDB" id="A0A5E6MIZ1"/>
<dbReference type="OrthoDB" id="195440at2"/>
<comment type="caution">
    <text evidence="2">The sequence shown here is derived from an EMBL/GenBank/DDBJ whole genome shotgun (WGS) entry which is preliminary data.</text>
</comment>
<sequence length="294" mass="32730">MDASLLLLLYGALLFALRGVPSPPRPSGQLQIFLWHLVTSRWWPHGSLLSRDSRTNWVVLGWIAGSFLLGRASFFAPHSPLAYSLDQLGGLTAGLCLLSGFGLVALQLRDRAERVTDKKQEQAPPPRALVALREDEAILRLPGYSAQSIQRLASRLYRMPGEAVALLNKDRIVSVLPWPPEADSVEAALRALEERLAQTEERALALSMERNRASEALFALEGKLEELERARHRLVKDVARMRAESRLGNQSDFYRLSEAELTQAREVRQKEIALIEQILEVREKAGGAQADALA</sequence>
<dbReference type="EMBL" id="CABFUZ020000246">
    <property type="protein sequence ID" value="VVM08308.1"/>
    <property type="molecule type" value="Genomic_DNA"/>
</dbReference>
<evidence type="ECO:0000313" key="2">
    <source>
        <dbReference type="EMBL" id="VVM08308.1"/>
    </source>
</evidence>
<name>A0A5E6MIZ1_9BACT</name>
<organism evidence="2 3">
    <name type="scientific">Methylacidimicrobium cyclopophantes</name>
    <dbReference type="NCBI Taxonomy" id="1041766"/>
    <lineage>
        <taxon>Bacteria</taxon>
        <taxon>Pseudomonadati</taxon>
        <taxon>Verrucomicrobiota</taxon>
        <taxon>Methylacidimicrobium</taxon>
    </lineage>
</organism>
<reference evidence="2" key="1">
    <citation type="submission" date="2019-09" db="EMBL/GenBank/DDBJ databases">
        <authorList>
            <person name="Cremers G."/>
        </authorList>
    </citation>
    <scope>NUCLEOTIDE SEQUENCE [LARGE SCALE GENOMIC DNA]</scope>
    <source>
        <strain evidence="2">3B</strain>
    </source>
</reference>
<keyword evidence="3" id="KW-1185">Reference proteome</keyword>